<reference evidence="3 4" key="1">
    <citation type="submission" date="2022-04" db="EMBL/GenBank/DDBJ databases">
        <title>Paracoccus sp. YLB-12 draft genome sequence.</title>
        <authorList>
            <person name="Yu L."/>
        </authorList>
    </citation>
    <scope>NUCLEOTIDE SEQUENCE [LARGE SCALE GENOMIC DNA]</scope>
    <source>
        <strain evidence="3 4">YLB-12</strain>
    </source>
</reference>
<dbReference type="Pfam" id="PF13403">
    <property type="entry name" value="Hint_2"/>
    <property type="match status" value="1"/>
</dbReference>
<dbReference type="Gene3D" id="2.170.16.10">
    <property type="entry name" value="Hedgehog/Intein (Hint) domain"/>
    <property type="match status" value="1"/>
</dbReference>
<dbReference type="SUPFAM" id="SSF51294">
    <property type="entry name" value="Hedgehog/intein (Hint) domain"/>
    <property type="match status" value="1"/>
</dbReference>
<dbReference type="RefSeq" id="WP_260275483.1">
    <property type="nucleotide sequence ID" value="NZ_JANAVZ010000001.1"/>
</dbReference>
<evidence type="ECO:0000256" key="1">
    <source>
        <dbReference type="SAM" id="MobiDB-lite"/>
    </source>
</evidence>
<name>A0ABT2K4X9_9RHOB</name>
<comment type="caution">
    <text evidence="3">The sequence shown here is derived from an EMBL/GenBank/DDBJ whole genome shotgun (WGS) entry which is preliminary data.</text>
</comment>
<feature type="region of interest" description="Disordered" evidence="1">
    <location>
        <begin position="49"/>
        <end position="78"/>
    </location>
</feature>
<feature type="domain" description="Hedgehog/Intein (Hint)" evidence="2">
    <location>
        <begin position="112"/>
        <end position="254"/>
    </location>
</feature>
<evidence type="ECO:0000259" key="2">
    <source>
        <dbReference type="Pfam" id="PF13403"/>
    </source>
</evidence>
<sequence>MPAVSITLFQTPVSEGVASADSTRIALTFNDLNHDDIINSTEWQSHTGNLSGQIPGDTGPVSLWDGDTESRDSGRTGTLYTSTPLRGGDSVSALIDNTRLSNVRPTVAALNVCFLAGTMIETPSGEVPVEMLRPGDMVLTRDHGAQPLVWTHATRVTSAHLDLAPNKRPVRIEAGALGDGLPRRDVDVSPQHRVLVTDAEGTEYLISARHLMMAGTPGVALRPSEGDFQLVHIAFGDHEVVVAEGSPMESFYTGKMAVRALSVPQRLSLIACFPCIADGDNPMSPARPFIKHWEYARIRAAFTAE</sequence>
<proteinExistence type="predicted"/>
<dbReference type="EMBL" id="JANAVZ010000001">
    <property type="protein sequence ID" value="MCT4331593.1"/>
    <property type="molecule type" value="Genomic_DNA"/>
</dbReference>
<organism evidence="3 4">
    <name type="scientific">Paracoccus maritimus</name>
    <dbReference type="NCBI Taxonomy" id="2933292"/>
    <lineage>
        <taxon>Bacteria</taxon>
        <taxon>Pseudomonadati</taxon>
        <taxon>Pseudomonadota</taxon>
        <taxon>Alphaproteobacteria</taxon>
        <taxon>Rhodobacterales</taxon>
        <taxon>Paracoccaceae</taxon>
        <taxon>Paracoccus</taxon>
    </lineage>
</organism>
<dbReference type="Proteomes" id="UP001320702">
    <property type="component" value="Unassembled WGS sequence"/>
</dbReference>
<evidence type="ECO:0000313" key="3">
    <source>
        <dbReference type="EMBL" id="MCT4331593.1"/>
    </source>
</evidence>
<protein>
    <submittedName>
        <fullName evidence="3">Hint domain-containing protein</fullName>
    </submittedName>
</protein>
<dbReference type="InterPro" id="IPR028992">
    <property type="entry name" value="Hedgehog/Intein_dom"/>
</dbReference>
<accession>A0ABT2K4X9</accession>
<evidence type="ECO:0000313" key="4">
    <source>
        <dbReference type="Proteomes" id="UP001320702"/>
    </source>
</evidence>
<keyword evidence="4" id="KW-1185">Reference proteome</keyword>
<dbReference type="InterPro" id="IPR036844">
    <property type="entry name" value="Hint_dom_sf"/>
</dbReference>
<gene>
    <name evidence="3" type="ORF">MU516_01775</name>
</gene>